<dbReference type="Proteomes" id="UP001632038">
    <property type="component" value="Unassembled WGS sequence"/>
</dbReference>
<proteinExistence type="predicted"/>
<evidence type="ECO:0000313" key="3">
    <source>
        <dbReference type="Proteomes" id="UP001632038"/>
    </source>
</evidence>
<protein>
    <submittedName>
        <fullName evidence="2">Uncharacterized protein</fullName>
    </submittedName>
</protein>
<evidence type="ECO:0000313" key="2">
    <source>
        <dbReference type="EMBL" id="KAL3623535.1"/>
    </source>
</evidence>
<evidence type="ECO:0000256" key="1">
    <source>
        <dbReference type="SAM" id="Phobius"/>
    </source>
</evidence>
<keyword evidence="1" id="KW-1133">Transmembrane helix</keyword>
<dbReference type="AlphaFoldDB" id="A0ABD3C176"/>
<reference evidence="3" key="1">
    <citation type="journal article" date="2024" name="IScience">
        <title>Strigolactones Initiate the Formation of Haustorium-like Structures in Castilleja.</title>
        <authorList>
            <person name="Buerger M."/>
            <person name="Peterson D."/>
            <person name="Chory J."/>
        </authorList>
    </citation>
    <scope>NUCLEOTIDE SEQUENCE [LARGE SCALE GENOMIC DNA]</scope>
</reference>
<sequence length="132" mass="14314">MSGFGASKVLRVVGTAAATFLGGTFAIGFLTSSISERITVYKKKKCGISCRACKAVGFYTCKLCKGNGTIKWSPLYDPVFINPCVCPTCDGFKFNDVLTAWAMVLCNNQGLYVVTTYKNNSTRQGVSSREFD</sequence>
<name>A0ABD3C176_9LAMI</name>
<comment type="caution">
    <text evidence="2">The sequence shown here is derived from an EMBL/GenBank/DDBJ whole genome shotgun (WGS) entry which is preliminary data.</text>
</comment>
<dbReference type="EMBL" id="JAVIJP010000054">
    <property type="protein sequence ID" value="KAL3623535.1"/>
    <property type="molecule type" value="Genomic_DNA"/>
</dbReference>
<organism evidence="2 3">
    <name type="scientific">Castilleja foliolosa</name>
    <dbReference type="NCBI Taxonomy" id="1961234"/>
    <lineage>
        <taxon>Eukaryota</taxon>
        <taxon>Viridiplantae</taxon>
        <taxon>Streptophyta</taxon>
        <taxon>Embryophyta</taxon>
        <taxon>Tracheophyta</taxon>
        <taxon>Spermatophyta</taxon>
        <taxon>Magnoliopsida</taxon>
        <taxon>eudicotyledons</taxon>
        <taxon>Gunneridae</taxon>
        <taxon>Pentapetalae</taxon>
        <taxon>asterids</taxon>
        <taxon>lamiids</taxon>
        <taxon>Lamiales</taxon>
        <taxon>Orobanchaceae</taxon>
        <taxon>Pedicularideae</taxon>
        <taxon>Castillejinae</taxon>
        <taxon>Castilleja</taxon>
    </lineage>
</organism>
<gene>
    <name evidence="2" type="ORF">CASFOL_032351</name>
</gene>
<accession>A0ABD3C176</accession>
<keyword evidence="1" id="KW-0812">Transmembrane</keyword>
<keyword evidence="3" id="KW-1185">Reference proteome</keyword>
<feature type="transmembrane region" description="Helical" evidence="1">
    <location>
        <begin position="12"/>
        <end position="35"/>
    </location>
</feature>
<keyword evidence="1" id="KW-0472">Membrane</keyword>